<evidence type="ECO:0008006" key="2">
    <source>
        <dbReference type="Google" id="ProtNLM"/>
    </source>
</evidence>
<gene>
    <name evidence="1" type="ORF">FSB_LOCUS9247</name>
</gene>
<proteinExistence type="predicted"/>
<organism evidence="1">
    <name type="scientific">Fagus sylvatica</name>
    <name type="common">Beechnut</name>
    <dbReference type="NCBI Taxonomy" id="28930"/>
    <lineage>
        <taxon>Eukaryota</taxon>
        <taxon>Viridiplantae</taxon>
        <taxon>Streptophyta</taxon>
        <taxon>Embryophyta</taxon>
        <taxon>Tracheophyta</taxon>
        <taxon>Spermatophyta</taxon>
        <taxon>Magnoliopsida</taxon>
        <taxon>eudicotyledons</taxon>
        <taxon>Gunneridae</taxon>
        <taxon>Pentapetalae</taxon>
        <taxon>rosids</taxon>
        <taxon>fabids</taxon>
        <taxon>Fagales</taxon>
        <taxon>Fagaceae</taxon>
        <taxon>Fagus</taxon>
    </lineage>
</organism>
<dbReference type="AlphaFoldDB" id="A0A2N9F2P5"/>
<reference evidence="1" key="1">
    <citation type="submission" date="2018-02" db="EMBL/GenBank/DDBJ databases">
        <authorList>
            <person name="Cohen D.B."/>
            <person name="Kent A.D."/>
        </authorList>
    </citation>
    <scope>NUCLEOTIDE SEQUENCE</scope>
</reference>
<protein>
    <recommendedName>
        <fullName evidence="2">Aminotransferase-like plant mobile domain-containing protein</fullName>
    </recommendedName>
</protein>
<dbReference type="EMBL" id="OIVN01000511">
    <property type="protein sequence ID" value="SPC81365.1"/>
    <property type="molecule type" value="Genomic_DNA"/>
</dbReference>
<accession>A0A2N9F2P5</accession>
<sequence length="947" mass="106229">MAPGSRGVGVVFVHFSGEDSSQTGDVIGEPRVPRRSRSRYLSNAPGLADQLVFARVFDLAPDVGFQRSWYRRKACVAYFCKVPNLQKSELGLVRYGPANRGHRSVFGPFEGSFPIGIPASPGRLCAQAWQRRWKNSGTFSKTLFRRPVFTCMVDVAPDVGFRRSWYRRKAYATYFPKVQALHRGELGFARYDPANGGRRNVPYAKGFDHNSLVSRPFSARKVSNRSSHHVLQNGLGAVSSIQLSVWSTVRSNLGQTWSTLVKLGRIWSKPSKLWEMYPGIHFEGFWVRWTLVGLGTARSNLGQTSVNPSQTWSTLVKPGQTLGNVSRTFFLGVFDVARPRRIMLSWSGLSRFACRHPRKSRGPFRGRKLTPIRLCRPSPMRAILVQLLGPRPDFRVPGRFPDCRAFGPKFSIIGSPETFPRVTHHKMIFIRCKTGLWERANKAEPARWQSRLFGGASFPQLPRQADEALVESSWGGGSCFHQRYFWQVLFSHAIAGRSRLARSSCFLLGPDPLLLFHRGDGLSSYLGRISRVDETWRKAIISLDLLTKYFSWSDFPADLAGDFIIGERDWGKFWVNAFKIAFAGIFLFPTSMGRVDLGVIPLVFSEVWKPWTHCSLFDGVPLPGVWGCTGYYPSLALRQFGGIQYPPRLDDLSLITFDYVPNDDMWRLLSRIKDMWEDRRSKMVFVEDGFPADNSVTAEFAEWREGWNPSFTPRPTIQSGISRPSVPLSLRVSAPMGQPGRVADLERELEVAWVELAALRLVRVSEREESAACVESMRSTLHHSNATVANLRRDLEAQRGNVSAFQAMNDFIREQLEISEGALVDLSTGCPHDIVNLRRALDESEASLTAARTSLGAMRVQISVLQGDNAVLLTEVDLVQDALASDASWLNSEGLLVVRALHEITQVVDSLSADARTVLEGYDEGDLILSTALGRFCMETCIHLGHK</sequence>
<name>A0A2N9F2P5_FAGSY</name>
<evidence type="ECO:0000313" key="1">
    <source>
        <dbReference type="EMBL" id="SPC81365.1"/>
    </source>
</evidence>